<dbReference type="AlphaFoldDB" id="A0A0E0H3N9"/>
<organism evidence="1">
    <name type="scientific">Oryza nivara</name>
    <name type="common">Indian wild rice</name>
    <name type="synonym">Oryza sativa f. spontanea</name>
    <dbReference type="NCBI Taxonomy" id="4536"/>
    <lineage>
        <taxon>Eukaryota</taxon>
        <taxon>Viridiplantae</taxon>
        <taxon>Streptophyta</taxon>
        <taxon>Embryophyta</taxon>
        <taxon>Tracheophyta</taxon>
        <taxon>Spermatophyta</taxon>
        <taxon>Magnoliopsida</taxon>
        <taxon>Liliopsida</taxon>
        <taxon>Poales</taxon>
        <taxon>Poaceae</taxon>
        <taxon>BOP clade</taxon>
        <taxon>Oryzoideae</taxon>
        <taxon>Oryzeae</taxon>
        <taxon>Oryzinae</taxon>
        <taxon>Oryza</taxon>
    </lineage>
</organism>
<accession>A0A0E0H3N9</accession>
<evidence type="ECO:0000313" key="2">
    <source>
        <dbReference type="Proteomes" id="UP000006591"/>
    </source>
</evidence>
<name>A0A0E0H3N9_ORYNI</name>
<keyword evidence="2" id="KW-1185">Reference proteome</keyword>
<dbReference type="HOGENOM" id="CLU_2403384_0_0_1"/>
<dbReference type="Gramene" id="ONIVA04G18430.1">
    <property type="protein sequence ID" value="ONIVA04G18430.1"/>
    <property type="gene ID" value="ONIVA04G18430"/>
</dbReference>
<proteinExistence type="predicted"/>
<reference evidence="1" key="1">
    <citation type="submission" date="2015-04" db="UniProtKB">
        <authorList>
            <consortium name="EnsemblPlants"/>
        </authorList>
    </citation>
    <scope>IDENTIFICATION</scope>
    <source>
        <strain evidence="1">SL10</strain>
    </source>
</reference>
<dbReference type="Proteomes" id="UP000006591">
    <property type="component" value="Chromosome 4"/>
</dbReference>
<reference evidence="1" key="2">
    <citation type="submission" date="2018-04" db="EMBL/GenBank/DDBJ databases">
        <title>OnivRS2 (Oryza nivara Reference Sequence Version 2).</title>
        <authorList>
            <person name="Zhang J."/>
            <person name="Kudrna D."/>
            <person name="Lee S."/>
            <person name="Talag J."/>
            <person name="Rajasekar S."/>
            <person name="Welchert J."/>
            <person name="Hsing Y.-I."/>
            <person name="Wing R.A."/>
        </authorList>
    </citation>
    <scope>NUCLEOTIDE SEQUENCE [LARGE SCALE GENOMIC DNA]</scope>
    <source>
        <strain evidence="1">SL10</strain>
    </source>
</reference>
<evidence type="ECO:0000313" key="1">
    <source>
        <dbReference type="EnsemblPlants" id="ONIVA04G18430.1"/>
    </source>
</evidence>
<protein>
    <submittedName>
        <fullName evidence="1">Uncharacterized protein</fullName>
    </submittedName>
</protein>
<dbReference type="EnsemblPlants" id="ONIVA04G18430.1">
    <property type="protein sequence ID" value="ONIVA04G18430.1"/>
    <property type="gene ID" value="ONIVA04G18430"/>
</dbReference>
<sequence length="93" mass="10186">MGVWLITDMGEFERIVIQLEDVSEFQNIKWQFTNVASPSVSQLGRVGEVTGVTPTAKAAISLVDSSSLHLARSRCLGHLTKRRGQSQITPCSI</sequence>